<evidence type="ECO:0000256" key="9">
    <source>
        <dbReference type="ARBA" id="ARBA00023274"/>
    </source>
</evidence>
<comment type="function">
    <text evidence="11">Protein L1 is also a translational repressor protein, it controls the translation of its operon by binding to its mRNA.</text>
</comment>
<evidence type="ECO:0000256" key="10">
    <source>
        <dbReference type="ARBA" id="ARBA00045545"/>
    </source>
</evidence>
<dbReference type="InterPro" id="IPR023669">
    <property type="entry name" value="Ribosomal_uL1_arc"/>
</dbReference>
<evidence type="ECO:0000256" key="11">
    <source>
        <dbReference type="HAMAP-Rule" id="MF_01318"/>
    </source>
</evidence>
<evidence type="ECO:0000313" key="16">
    <source>
        <dbReference type="Proteomes" id="UP000474054"/>
    </source>
</evidence>
<dbReference type="EMBL" id="CP045482">
    <property type="protein sequence ID" value="QGR20827.1"/>
    <property type="molecule type" value="Genomic_DNA"/>
</dbReference>
<dbReference type="PIRSF" id="PIRSF002155">
    <property type="entry name" value="Ribosomal_L1"/>
    <property type="match status" value="1"/>
</dbReference>
<keyword evidence="8 11" id="KW-0689">Ribosomal protein</keyword>
<dbReference type="Proteomes" id="UP000426328">
    <property type="component" value="Chromosome"/>
</dbReference>
<dbReference type="RefSeq" id="WP_152940911.1">
    <property type="nucleotide sequence ID" value="NZ_CP045482.1"/>
</dbReference>
<dbReference type="PANTHER" id="PTHR36427:SF3">
    <property type="entry name" value="LARGE RIBOSOMAL SUBUNIT PROTEIN UL1M"/>
    <property type="match status" value="1"/>
</dbReference>
<dbReference type="GeneID" id="42778350"/>
<evidence type="ECO:0000256" key="8">
    <source>
        <dbReference type="ARBA" id="ARBA00022980"/>
    </source>
</evidence>
<organism evidence="14 15">
    <name type="scientific">Acidianus ambivalens</name>
    <name type="common">Desulfurolobus ambivalens</name>
    <dbReference type="NCBI Taxonomy" id="2283"/>
    <lineage>
        <taxon>Archaea</taxon>
        <taxon>Thermoproteota</taxon>
        <taxon>Thermoprotei</taxon>
        <taxon>Sulfolobales</taxon>
        <taxon>Sulfolobaceae</taxon>
        <taxon>Acidianus</taxon>
    </lineage>
</organism>
<dbReference type="SUPFAM" id="SSF56808">
    <property type="entry name" value="Ribosomal protein L1"/>
    <property type="match status" value="1"/>
</dbReference>
<dbReference type="AlphaFoldDB" id="A0A650CTM6"/>
<keyword evidence="7 11" id="KW-0694">RNA-binding</keyword>
<protein>
    <recommendedName>
        <fullName evidence="11">Large ribosomal subunit protein uL1</fullName>
    </recommendedName>
</protein>
<evidence type="ECO:0000256" key="6">
    <source>
        <dbReference type="ARBA" id="ARBA00022845"/>
    </source>
</evidence>
<evidence type="ECO:0000256" key="4">
    <source>
        <dbReference type="ARBA" id="ARBA00022555"/>
    </source>
</evidence>
<keyword evidence="9 11" id="KW-0687">Ribonucleoprotein</keyword>
<gene>
    <name evidence="11" type="primary">rpl1</name>
    <name evidence="14" type="ORF">D1866_01390</name>
    <name evidence="13" type="ORF">GFB69_05855</name>
</gene>
<dbReference type="InterPro" id="IPR028364">
    <property type="entry name" value="Ribosomal_uL1/biogenesis"/>
</dbReference>
<evidence type="ECO:0000256" key="3">
    <source>
        <dbReference type="ARBA" id="ARBA00022491"/>
    </source>
</evidence>
<dbReference type="GO" id="GO:0015934">
    <property type="term" value="C:large ribosomal subunit"/>
    <property type="evidence" value="ECO:0007669"/>
    <property type="project" value="InterPro"/>
</dbReference>
<evidence type="ECO:0000256" key="1">
    <source>
        <dbReference type="ARBA" id="ARBA00010531"/>
    </source>
</evidence>
<reference evidence="14 15" key="2">
    <citation type="submission" date="2019-10" db="EMBL/GenBank/DDBJ databases">
        <title>Genome Sequences from Six Type Strain Members of the Archaeal Family Sulfolobaceae: Acidianus ambivalens, Acidianus infernus, Metallosphaera prunae, Stygiolobus azoricus, Sulfolobus metallicus, and Sulfurisphaera ohwakuensis.</title>
        <authorList>
            <person name="Counts J.A."/>
            <person name="Kelly R.M."/>
        </authorList>
    </citation>
    <scope>NUCLEOTIDE SEQUENCE [LARGE SCALE GENOMIC DNA]</scope>
    <source>
        <strain evidence="14 15">LEI 10</strain>
    </source>
</reference>
<dbReference type="Gene3D" id="3.30.190.20">
    <property type="match status" value="1"/>
</dbReference>
<evidence type="ECO:0000256" key="5">
    <source>
        <dbReference type="ARBA" id="ARBA00022730"/>
    </source>
</evidence>
<name>A0A650CTM6_ACIAM</name>
<dbReference type="GO" id="GO:0006417">
    <property type="term" value="P:regulation of translation"/>
    <property type="evidence" value="ECO:0007669"/>
    <property type="project" value="UniProtKB-KW"/>
</dbReference>
<evidence type="ECO:0000313" key="15">
    <source>
        <dbReference type="Proteomes" id="UP000426328"/>
    </source>
</evidence>
<evidence type="ECO:0000256" key="7">
    <source>
        <dbReference type="ARBA" id="ARBA00022884"/>
    </source>
</evidence>
<dbReference type="InterPro" id="IPR016095">
    <property type="entry name" value="Ribosomal_uL1_3-a/b-sand"/>
</dbReference>
<dbReference type="GO" id="GO:0003735">
    <property type="term" value="F:structural constituent of ribosome"/>
    <property type="evidence" value="ECO:0007669"/>
    <property type="project" value="InterPro"/>
</dbReference>
<comment type="similarity">
    <text evidence="1 11 12">Belongs to the universal ribosomal protein uL1 family.</text>
</comment>
<dbReference type="Gene3D" id="3.40.50.790">
    <property type="match status" value="1"/>
</dbReference>
<dbReference type="GO" id="GO:0006412">
    <property type="term" value="P:translation"/>
    <property type="evidence" value="ECO:0007669"/>
    <property type="project" value="UniProtKB-UniRule"/>
</dbReference>
<dbReference type="PANTHER" id="PTHR36427">
    <property type="entry name" value="54S RIBOSOMAL PROTEIN L1, MITOCHONDRIAL"/>
    <property type="match status" value="1"/>
</dbReference>
<dbReference type="KEGG" id="aamb:D1866_01390"/>
<dbReference type="HAMAP" id="MF_01318_A">
    <property type="entry name" value="Ribosomal_uL1_A"/>
    <property type="match status" value="1"/>
</dbReference>
<dbReference type="InterPro" id="IPR002143">
    <property type="entry name" value="Ribosomal_uL1"/>
</dbReference>
<dbReference type="InterPro" id="IPR023673">
    <property type="entry name" value="Ribosomal_uL1_CS"/>
</dbReference>
<dbReference type="NCBIfam" id="NF003244">
    <property type="entry name" value="PRK04203.1"/>
    <property type="match status" value="1"/>
</dbReference>
<dbReference type="GO" id="GO:0019843">
    <property type="term" value="F:rRNA binding"/>
    <property type="evidence" value="ECO:0007669"/>
    <property type="project" value="UniProtKB-UniRule"/>
</dbReference>
<comment type="subunit">
    <text evidence="2 11">Part of the 50S ribosomal subunit.</text>
</comment>
<accession>A0A650CTM6</accession>
<dbReference type="FunFam" id="3.40.50.790:FF:000005">
    <property type="entry name" value="50S ribosomal protein L1"/>
    <property type="match status" value="1"/>
</dbReference>
<sequence>MIVPKDNLIEGLKEALSEKNNPKRKFTQSVDLIVTFKDVDMKKGDVKLREMVVLPKIPSKVKKVLVVPSFEQLESAKKAEPNVILTKEELQKLMGQKRIIKKYARQNDWFLISSESMALAGRILGPALGPRGKFPTPLPSTSDVTEYIIRFKHTTIVKTKDQPHTQVFIGTEDQKPEDLAENANAVLTAIEGKIRSPSIIRAIYVKTTMGKPVEIKLK</sequence>
<dbReference type="PROSITE" id="PS01199">
    <property type="entry name" value="RIBOSOMAL_L1"/>
    <property type="match status" value="1"/>
</dbReference>
<proteinExistence type="inferred from homology"/>
<comment type="function">
    <text evidence="11">Binds directly to 23S rRNA. Probably involved in E site tRNA release.</text>
</comment>
<keyword evidence="6 11" id="KW-0810">Translation regulation</keyword>
<evidence type="ECO:0000313" key="13">
    <source>
        <dbReference type="EMBL" id="MQL55285.1"/>
    </source>
</evidence>
<evidence type="ECO:0000313" key="14">
    <source>
        <dbReference type="EMBL" id="QGR20827.1"/>
    </source>
</evidence>
<keyword evidence="3 11" id="KW-0678">Repressor</keyword>
<keyword evidence="15" id="KW-1185">Reference proteome</keyword>
<dbReference type="EMBL" id="WHYS01000001">
    <property type="protein sequence ID" value="MQL55285.1"/>
    <property type="molecule type" value="Genomic_DNA"/>
</dbReference>
<evidence type="ECO:0000256" key="2">
    <source>
        <dbReference type="ARBA" id="ARBA00011838"/>
    </source>
</evidence>
<comment type="function">
    <text evidence="10">Probably involved in E site tRNA release. Binds directly to 23S rRNA.</text>
</comment>
<evidence type="ECO:0000256" key="12">
    <source>
        <dbReference type="RuleBase" id="RU000659"/>
    </source>
</evidence>
<reference evidence="13 16" key="1">
    <citation type="submission" date="2019-10" db="EMBL/GenBank/DDBJ databases">
        <title>Comparative genomics of sulfur disproportionating microorganisms.</title>
        <authorList>
            <person name="Ward L.M."/>
            <person name="Bertran E."/>
            <person name="Johnston D."/>
        </authorList>
    </citation>
    <scope>NUCLEOTIDE SEQUENCE [LARGE SCALE GENOMIC DNA]</scope>
    <source>
        <strain evidence="13 16">DSM 3772</strain>
    </source>
</reference>
<dbReference type="InterPro" id="IPR023674">
    <property type="entry name" value="Ribosomal_uL1-like"/>
</dbReference>
<dbReference type="CDD" id="cd00403">
    <property type="entry name" value="Ribosomal_L1"/>
    <property type="match status" value="1"/>
</dbReference>
<keyword evidence="4 11" id="KW-0820">tRNA-binding</keyword>
<keyword evidence="5 11" id="KW-0699">rRNA-binding</keyword>
<dbReference type="Proteomes" id="UP000474054">
    <property type="component" value="Unassembled WGS sequence"/>
</dbReference>
<dbReference type="GO" id="GO:0000049">
    <property type="term" value="F:tRNA binding"/>
    <property type="evidence" value="ECO:0007669"/>
    <property type="project" value="UniProtKB-KW"/>
</dbReference>
<dbReference type="Pfam" id="PF00687">
    <property type="entry name" value="Ribosomal_L1"/>
    <property type="match status" value="1"/>
</dbReference>